<sequence>MIVYGTSGTLPFRTALDYLHRNLMLGEVGRNYSELAASWMWLATLGGLVILLPVILGYTAWSYRVFRGKVHADAGYH</sequence>
<gene>
    <name evidence="2" type="ORF">G6F64_015315</name>
</gene>
<dbReference type="EMBL" id="JAANQT010012659">
    <property type="protein sequence ID" value="KAG1273612.1"/>
    <property type="molecule type" value="Genomic_DNA"/>
</dbReference>
<evidence type="ECO:0000313" key="2">
    <source>
        <dbReference type="EMBL" id="KAG1273612.1"/>
    </source>
</evidence>
<feature type="transmembrane region" description="Helical" evidence="1">
    <location>
        <begin position="39"/>
        <end position="61"/>
    </location>
</feature>
<dbReference type="Pfam" id="PF03929">
    <property type="entry name" value="PepSY_TM"/>
    <property type="match status" value="1"/>
</dbReference>
<name>A0A9P6WRT7_RHIOR</name>
<keyword evidence="1" id="KW-0472">Membrane</keyword>
<organism evidence="2 3">
    <name type="scientific">Rhizopus oryzae</name>
    <name type="common">Mucormycosis agent</name>
    <name type="synonym">Rhizopus arrhizus var. delemar</name>
    <dbReference type="NCBI Taxonomy" id="64495"/>
    <lineage>
        <taxon>Eukaryota</taxon>
        <taxon>Fungi</taxon>
        <taxon>Fungi incertae sedis</taxon>
        <taxon>Mucoromycota</taxon>
        <taxon>Mucoromycotina</taxon>
        <taxon>Mucoromycetes</taxon>
        <taxon>Mucorales</taxon>
        <taxon>Mucorineae</taxon>
        <taxon>Rhizopodaceae</taxon>
        <taxon>Rhizopus</taxon>
    </lineage>
</organism>
<dbReference type="AlphaFoldDB" id="A0A9P6WRT7"/>
<dbReference type="Proteomes" id="UP000716291">
    <property type="component" value="Unassembled WGS sequence"/>
</dbReference>
<accession>A0A9P6WRT7</accession>
<keyword evidence="1" id="KW-0812">Transmembrane</keyword>
<protein>
    <submittedName>
        <fullName evidence="2">Uncharacterized protein</fullName>
    </submittedName>
</protein>
<reference evidence="2" key="1">
    <citation type="journal article" date="2020" name="Microb. Genom.">
        <title>Genetic diversity of clinical and environmental Mucorales isolates obtained from an investigation of mucormycosis cases among solid organ transplant recipients.</title>
        <authorList>
            <person name="Nguyen M.H."/>
            <person name="Kaul D."/>
            <person name="Muto C."/>
            <person name="Cheng S.J."/>
            <person name="Richter R.A."/>
            <person name="Bruno V.M."/>
            <person name="Liu G."/>
            <person name="Beyhan S."/>
            <person name="Sundermann A.J."/>
            <person name="Mounaud S."/>
            <person name="Pasculle A.W."/>
            <person name="Nierman W.C."/>
            <person name="Driscoll E."/>
            <person name="Cumbie R."/>
            <person name="Clancy C.J."/>
            <person name="Dupont C.L."/>
        </authorList>
    </citation>
    <scope>NUCLEOTIDE SEQUENCE</scope>
    <source>
        <strain evidence="2">GL11</strain>
    </source>
</reference>
<keyword evidence="3" id="KW-1185">Reference proteome</keyword>
<evidence type="ECO:0000256" key="1">
    <source>
        <dbReference type="SAM" id="Phobius"/>
    </source>
</evidence>
<proteinExistence type="predicted"/>
<evidence type="ECO:0000313" key="3">
    <source>
        <dbReference type="Proteomes" id="UP000716291"/>
    </source>
</evidence>
<keyword evidence="1" id="KW-1133">Transmembrane helix</keyword>
<dbReference type="InterPro" id="IPR005625">
    <property type="entry name" value="PepSY-ass_TM"/>
</dbReference>
<comment type="caution">
    <text evidence="2">The sequence shown here is derived from an EMBL/GenBank/DDBJ whole genome shotgun (WGS) entry which is preliminary data.</text>
</comment>